<feature type="compositionally biased region" description="Polar residues" evidence="1">
    <location>
        <begin position="152"/>
        <end position="162"/>
    </location>
</feature>
<protein>
    <submittedName>
        <fullName evidence="2">Uncharacterized protein</fullName>
    </submittedName>
</protein>
<accession>A0A5N6T2R2</accession>
<proteinExistence type="predicted"/>
<dbReference type="AlphaFoldDB" id="A0A5N6T2R2"/>
<organism evidence="2 3">
    <name type="scientific">Aspergillus pseudotamarii</name>
    <dbReference type="NCBI Taxonomy" id="132259"/>
    <lineage>
        <taxon>Eukaryota</taxon>
        <taxon>Fungi</taxon>
        <taxon>Dikarya</taxon>
        <taxon>Ascomycota</taxon>
        <taxon>Pezizomycotina</taxon>
        <taxon>Eurotiomycetes</taxon>
        <taxon>Eurotiomycetidae</taxon>
        <taxon>Eurotiales</taxon>
        <taxon>Aspergillaceae</taxon>
        <taxon>Aspergillus</taxon>
        <taxon>Aspergillus subgen. Circumdati</taxon>
    </lineage>
</organism>
<dbReference type="EMBL" id="ML743561">
    <property type="protein sequence ID" value="KAE8140595.1"/>
    <property type="molecule type" value="Genomic_DNA"/>
</dbReference>
<evidence type="ECO:0000313" key="3">
    <source>
        <dbReference type="Proteomes" id="UP000325672"/>
    </source>
</evidence>
<gene>
    <name evidence="2" type="ORF">BDV38DRAFT_19861</name>
</gene>
<dbReference type="RefSeq" id="XP_031916658.1">
    <property type="nucleotide sequence ID" value="XM_032052408.1"/>
</dbReference>
<dbReference type="Proteomes" id="UP000325672">
    <property type="component" value="Unassembled WGS sequence"/>
</dbReference>
<sequence length="162" mass="18597">MHLSHFRLVDLPLIGWVQEGISQLKSRSLYRSLTVFMTYHGLFSCIWRVTQPTAKSSINFLPFLTTKLDTGFKHQKQTDILQLPIRVMNTHVRYSQGNLRIRRKKEADNAPDCICPVIYDRHVSCSCIAQQAVRRLGKRESHHPRDGDAQVGASTQVKPELD</sequence>
<reference evidence="2 3" key="1">
    <citation type="submission" date="2019-04" db="EMBL/GenBank/DDBJ databases">
        <title>Friends and foes A comparative genomics study of 23 Aspergillus species from section Flavi.</title>
        <authorList>
            <consortium name="DOE Joint Genome Institute"/>
            <person name="Kjaerbolling I."/>
            <person name="Vesth T."/>
            <person name="Frisvad J.C."/>
            <person name="Nybo J.L."/>
            <person name="Theobald S."/>
            <person name="Kildgaard S."/>
            <person name="Isbrandt T."/>
            <person name="Kuo A."/>
            <person name="Sato A."/>
            <person name="Lyhne E.K."/>
            <person name="Kogle M.E."/>
            <person name="Wiebenga A."/>
            <person name="Kun R.S."/>
            <person name="Lubbers R.J."/>
            <person name="Makela M.R."/>
            <person name="Barry K."/>
            <person name="Chovatia M."/>
            <person name="Clum A."/>
            <person name="Daum C."/>
            <person name="Haridas S."/>
            <person name="He G."/>
            <person name="LaButti K."/>
            <person name="Lipzen A."/>
            <person name="Mondo S."/>
            <person name="Riley R."/>
            <person name="Salamov A."/>
            <person name="Simmons B.A."/>
            <person name="Magnuson J.K."/>
            <person name="Henrissat B."/>
            <person name="Mortensen U.H."/>
            <person name="Larsen T.O."/>
            <person name="Devries R.P."/>
            <person name="Grigoriev I.V."/>
            <person name="Machida M."/>
            <person name="Baker S.E."/>
            <person name="Andersen M.R."/>
        </authorList>
    </citation>
    <scope>NUCLEOTIDE SEQUENCE [LARGE SCALE GENOMIC DNA]</scope>
    <source>
        <strain evidence="2 3">CBS 117625</strain>
    </source>
</reference>
<feature type="region of interest" description="Disordered" evidence="1">
    <location>
        <begin position="138"/>
        <end position="162"/>
    </location>
</feature>
<evidence type="ECO:0000313" key="2">
    <source>
        <dbReference type="EMBL" id="KAE8140595.1"/>
    </source>
</evidence>
<evidence type="ECO:0000256" key="1">
    <source>
        <dbReference type="SAM" id="MobiDB-lite"/>
    </source>
</evidence>
<dbReference type="GeneID" id="43636618"/>
<keyword evidence="3" id="KW-1185">Reference proteome</keyword>
<name>A0A5N6T2R2_ASPPS</name>